<organism evidence="1 2">
    <name type="scientific">Tritrichomonas musculus</name>
    <dbReference type="NCBI Taxonomy" id="1915356"/>
    <lineage>
        <taxon>Eukaryota</taxon>
        <taxon>Metamonada</taxon>
        <taxon>Parabasalia</taxon>
        <taxon>Tritrichomonadida</taxon>
        <taxon>Tritrichomonadidae</taxon>
        <taxon>Tritrichomonas</taxon>
    </lineage>
</organism>
<gene>
    <name evidence="1" type="ORF">M9Y10_021943</name>
</gene>
<keyword evidence="2" id="KW-1185">Reference proteome</keyword>
<dbReference type="EMBL" id="JAPFFF010000003">
    <property type="protein sequence ID" value="KAK8893521.1"/>
    <property type="molecule type" value="Genomic_DNA"/>
</dbReference>
<sequence length="255" mass="28935">MNKDQKSNWRQRVLDRLDSMQPDIVSSIPTEELEEMYKIAAYYDPENVDQFEADESSIPHPQDVAPSSLYAPSHRLLSASCSYLQKMSTPDVPFHIQIVVPGTSGTAAADNQQTYEISVWERSLLEIICDFDDMNFIFFEFCTGVPPLIIDVFAAPDIEATPLYWKSAFETETQSEVHTQIQKLHSRSMKGVYPPNRSYIAVTFTEGGGLGKIWEGGEEPRQLAIDVVSNMWSTSKMDPPEGIEDKILSFDRWPR</sequence>
<comment type="caution">
    <text evidence="1">The sequence shown here is derived from an EMBL/GenBank/DDBJ whole genome shotgun (WGS) entry which is preliminary data.</text>
</comment>
<name>A0ABR2KRS9_9EUKA</name>
<evidence type="ECO:0000313" key="1">
    <source>
        <dbReference type="EMBL" id="KAK8893521.1"/>
    </source>
</evidence>
<accession>A0ABR2KRS9</accession>
<reference evidence="1 2" key="1">
    <citation type="submission" date="2024-04" db="EMBL/GenBank/DDBJ databases">
        <title>Tritrichomonas musculus Genome.</title>
        <authorList>
            <person name="Alves-Ferreira E."/>
            <person name="Grigg M."/>
            <person name="Lorenzi H."/>
            <person name="Galac M."/>
        </authorList>
    </citation>
    <scope>NUCLEOTIDE SEQUENCE [LARGE SCALE GENOMIC DNA]</scope>
    <source>
        <strain evidence="1 2">EAF2021</strain>
    </source>
</reference>
<protein>
    <submittedName>
        <fullName evidence="1">Uncharacterized protein</fullName>
    </submittedName>
</protein>
<dbReference type="Proteomes" id="UP001470230">
    <property type="component" value="Unassembled WGS sequence"/>
</dbReference>
<evidence type="ECO:0000313" key="2">
    <source>
        <dbReference type="Proteomes" id="UP001470230"/>
    </source>
</evidence>
<proteinExistence type="predicted"/>